<protein>
    <recommendedName>
        <fullName evidence="9">MHC class I-like antigen recognition-like domain-containing protein</fullName>
    </recommendedName>
</protein>
<evidence type="ECO:0000256" key="4">
    <source>
        <dbReference type="ARBA" id="ARBA00023136"/>
    </source>
</evidence>
<keyword evidence="5" id="KW-1015">Disulfide bond</keyword>
<feature type="region of interest" description="Disordered" evidence="8">
    <location>
        <begin position="1"/>
        <end position="37"/>
    </location>
</feature>
<evidence type="ECO:0000256" key="8">
    <source>
        <dbReference type="SAM" id="MobiDB-lite"/>
    </source>
</evidence>
<gene>
    <name evidence="10" type="primary">LOC128930768</name>
</gene>
<evidence type="ECO:0000256" key="2">
    <source>
        <dbReference type="ARBA" id="ARBA00006909"/>
    </source>
</evidence>
<dbReference type="GO" id="GO:0002476">
    <property type="term" value="P:antigen processing and presentation of endogenous peptide antigen via MHC class Ib"/>
    <property type="evidence" value="ECO:0007669"/>
    <property type="project" value="TreeGrafter"/>
</dbReference>
<evidence type="ECO:0000313" key="10">
    <source>
        <dbReference type="Ensembl" id="ENSCJAP00000086744.1"/>
    </source>
</evidence>
<dbReference type="AlphaFoldDB" id="A0A8I3WP74"/>
<comment type="function">
    <text evidence="7">Binds and activates the KLRK1/NKG2D receptor, mediating natural killer cell cytotoxicity.</text>
</comment>
<keyword evidence="4" id="KW-0472">Membrane</keyword>
<dbReference type="Pfam" id="PF00129">
    <property type="entry name" value="MHC_I"/>
    <property type="match status" value="1"/>
</dbReference>
<evidence type="ECO:0000259" key="9">
    <source>
        <dbReference type="Pfam" id="PF00129"/>
    </source>
</evidence>
<keyword evidence="11" id="KW-1185">Reference proteome</keyword>
<dbReference type="Proteomes" id="UP000008225">
    <property type="component" value="Chromosome 4"/>
</dbReference>
<feature type="domain" description="MHC class I-like antigen recognition-like" evidence="9">
    <location>
        <begin position="67"/>
        <end position="238"/>
    </location>
</feature>
<dbReference type="GO" id="GO:0002486">
    <property type="term" value="P:antigen processing and presentation of endogenous peptide antigen via MHC class I via ER pathway, TAP-independent"/>
    <property type="evidence" value="ECO:0007669"/>
    <property type="project" value="TreeGrafter"/>
</dbReference>
<evidence type="ECO:0000256" key="7">
    <source>
        <dbReference type="ARBA" id="ARBA00054882"/>
    </source>
</evidence>
<name>A0A8I3WP74_CALJA</name>
<reference evidence="10" key="2">
    <citation type="submission" date="2025-08" db="UniProtKB">
        <authorList>
            <consortium name="Ensembl"/>
        </authorList>
    </citation>
    <scope>IDENTIFICATION</scope>
</reference>
<evidence type="ECO:0000256" key="5">
    <source>
        <dbReference type="ARBA" id="ARBA00023157"/>
    </source>
</evidence>
<evidence type="ECO:0000256" key="1">
    <source>
        <dbReference type="ARBA" id="ARBA00004370"/>
    </source>
</evidence>
<dbReference type="GO" id="GO:0006955">
    <property type="term" value="P:immune response"/>
    <property type="evidence" value="ECO:0007669"/>
    <property type="project" value="TreeGrafter"/>
</dbReference>
<evidence type="ECO:0000313" key="11">
    <source>
        <dbReference type="Proteomes" id="UP000008225"/>
    </source>
</evidence>
<dbReference type="PANTHER" id="PTHR16675:SF199">
    <property type="entry name" value="UL16-BINDING PROTEIN 3"/>
    <property type="match status" value="1"/>
</dbReference>
<dbReference type="Gene3D" id="3.30.500.10">
    <property type="entry name" value="MHC class I-like antigen recognition-like"/>
    <property type="match status" value="1"/>
</dbReference>
<dbReference type="InterPro" id="IPR050208">
    <property type="entry name" value="MHC_class-I_related"/>
</dbReference>
<keyword evidence="6" id="KW-0325">Glycoprotein</keyword>
<organism evidence="10 11">
    <name type="scientific">Callithrix jacchus</name>
    <name type="common">White-tufted-ear marmoset</name>
    <name type="synonym">Simia Jacchus</name>
    <dbReference type="NCBI Taxonomy" id="9483"/>
    <lineage>
        <taxon>Eukaryota</taxon>
        <taxon>Metazoa</taxon>
        <taxon>Chordata</taxon>
        <taxon>Craniata</taxon>
        <taxon>Vertebrata</taxon>
        <taxon>Euteleostomi</taxon>
        <taxon>Mammalia</taxon>
        <taxon>Eutheria</taxon>
        <taxon>Euarchontoglires</taxon>
        <taxon>Primates</taxon>
        <taxon>Haplorrhini</taxon>
        <taxon>Platyrrhini</taxon>
        <taxon>Cebidae</taxon>
        <taxon>Callitrichinae</taxon>
        <taxon>Callithrix</taxon>
        <taxon>Callithrix</taxon>
    </lineage>
</organism>
<dbReference type="InterPro" id="IPR011161">
    <property type="entry name" value="MHC_I-like_Ag-recog"/>
</dbReference>
<evidence type="ECO:0000256" key="6">
    <source>
        <dbReference type="ARBA" id="ARBA00023180"/>
    </source>
</evidence>
<dbReference type="Ensembl" id="ENSCJAT00000118510.1">
    <property type="protein sequence ID" value="ENSCJAP00000086744.1"/>
    <property type="gene ID" value="ENSCJAG00000077951.1"/>
</dbReference>
<accession>A0A8I3WP74</accession>
<reference evidence="10 11" key="1">
    <citation type="submission" date="2009-03" db="EMBL/GenBank/DDBJ databases">
        <authorList>
            <person name="Warren W."/>
            <person name="Ye L."/>
            <person name="Minx P."/>
            <person name="Worley K."/>
            <person name="Gibbs R."/>
            <person name="Wilson R.K."/>
        </authorList>
    </citation>
    <scope>NUCLEOTIDE SEQUENCE [LARGE SCALE GENOMIC DNA]</scope>
</reference>
<evidence type="ECO:0000256" key="3">
    <source>
        <dbReference type="ARBA" id="ARBA00022729"/>
    </source>
</evidence>
<dbReference type="GO" id="GO:0009897">
    <property type="term" value="C:external side of plasma membrane"/>
    <property type="evidence" value="ECO:0007669"/>
    <property type="project" value="TreeGrafter"/>
</dbReference>
<dbReference type="InterPro" id="IPR037055">
    <property type="entry name" value="MHC_I-like_Ag-recog_sf"/>
</dbReference>
<dbReference type="GO" id="GO:0005615">
    <property type="term" value="C:extracellular space"/>
    <property type="evidence" value="ECO:0007669"/>
    <property type="project" value="TreeGrafter"/>
</dbReference>
<feature type="region of interest" description="Disordered" evidence="8">
    <location>
        <begin position="313"/>
        <end position="336"/>
    </location>
</feature>
<proteinExistence type="inferred from homology"/>
<dbReference type="FunFam" id="3.30.500.10:FF:000004">
    <property type="entry name" value="Retinoic acid early-inducible protein 1-beta"/>
    <property type="match status" value="1"/>
</dbReference>
<dbReference type="GeneTree" id="ENSGT01120000271825"/>
<dbReference type="InterPro" id="IPR011162">
    <property type="entry name" value="MHC_I/II-like_Ag-recog"/>
</dbReference>
<reference evidence="10" key="3">
    <citation type="submission" date="2025-09" db="UniProtKB">
        <authorList>
            <consortium name="Ensembl"/>
        </authorList>
    </citation>
    <scope>IDENTIFICATION</scope>
</reference>
<dbReference type="SUPFAM" id="SSF54452">
    <property type="entry name" value="MHC antigen-recognition domain"/>
    <property type="match status" value="1"/>
</dbReference>
<sequence>MYRPGQSGEMDTLATHGSSTDKRPLPRKTSPCSGSPDLQESLLLSQCLGSFPHPNTLRCFSFFPIDAHSLWYNFTIIRPPRPEQRWCEVHGQVDQKNFLSYDCGSDKVLSVGRLEEQLNATDAWGRQLEMLREAGQRLRLELPGIELEDFTPSGPARLQARMSCECEADGHSKASWEFRCDGQKFLLFDSNSRKWTVVHAGARRMKEKWEEDRELTDLFWKVSVGDCRSWLRDFLICREKRLEPTAPPTVARGIAQSKTTATTLSPPSCFLILLCLILHCICGESFRVTGTAGRIGRGAKSRWVRWEDKEGVFPESHPSPWQGPSHPNIRQVNDTS</sequence>
<dbReference type="PANTHER" id="PTHR16675">
    <property type="entry name" value="MHC CLASS I-RELATED"/>
    <property type="match status" value="1"/>
</dbReference>
<comment type="subcellular location">
    <subcellularLocation>
        <location evidence="1">Membrane</location>
    </subcellularLocation>
</comment>
<keyword evidence="3" id="KW-0732">Signal</keyword>
<comment type="similarity">
    <text evidence="2">Belongs to the MHC class I family.</text>
</comment>
<dbReference type="GO" id="GO:0001916">
    <property type="term" value="P:positive regulation of T cell mediated cytotoxicity"/>
    <property type="evidence" value="ECO:0007669"/>
    <property type="project" value="TreeGrafter"/>
</dbReference>